<dbReference type="InterPro" id="IPR029510">
    <property type="entry name" value="Ald_DH_CS_GLU"/>
</dbReference>
<dbReference type="EMBL" id="LQOT01000069">
    <property type="protein sequence ID" value="ORV41287.1"/>
    <property type="molecule type" value="Genomic_DNA"/>
</dbReference>
<dbReference type="GO" id="GO:0009450">
    <property type="term" value="P:gamma-aminobutyric acid catabolic process"/>
    <property type="evidence" value="ECO:0007669"/>
    <property type="project" value="TreeGrafter"/>
</dbReference>
<accession>A0A1X1T9Q4</accession>
<evidence type="ECO:0000313" key="7">
    <source>
        <dbReference type="Proteomes" id="UP000193465"/>
    </source>
</evidence>
<feature type="domain" description="Aldehyde dehydrogenase" evidence="5">
    <location>
        <begin position="25"/>
        <end position="478"/>
    </location>
</feature>
<evidence type="ECO:0000256" key="4">
    <source>
        <dbReference type="RuleBase" id="RU003345"/>
    </source>
</evidence>
<dbReference type="SUPFAM" id="SSF53720">
    <property type="entry name" value="ALDH-like"/>
    <property type="match status" value="1"/>
</dbReference>
<comment type="caution">
    <text evidence="6">The sequence shown here is derived from an EMBL/GenBank/DDBJ whole genome shotgun (WGS) entry which is preliminary data.</text>
</comment>
<protein>
    <submittedName>
        <fullName evidence="6">NAD-dependent succinate-semialdehyde dehydrogenase</fullName>
    </submittedName>
</protein>
<feature type="active site" evidence="3">
    <location>
        <position position="255"/>
    </location>
</feature>
<proteinExistence type="inferred from homology"/>
<keyword evidence="7" id="KW-1185">Reference proteome</keyword>
<dbReference type="Gene3D" id="3.40.605.10">
    <property type="entry name" value="Aldehyde Dehydrogenase, Chain A, domain 1"/>
    <property type="match status" value="1"/>
</dbReference>
<dbReference type="InterPro" id="IPR016163">
    <property type="entry name" value="Ald_DH_C"/>
</dbReference>
<evidence type="ECO:0000259" key="5">
    <source>
        <dbReference type="Pfam" id="PF00171"/>
    </source>
</evidence>
<dbReference type="InterPro" id="IPR016161">
    <property type="entry name" value="Ald_DH/histidinol_DH"/>
</dbReference>
<dbReference type="AlphaFoldDB" id="A0A1X1T9Q4"/>
<organism evidence="6 7">
    <name type="scientific">Mycolicibacter engbaekii</name>
    <dbReference type="NCBI Taxonomy" id="188915"/>
    <lineage>
        <taxon>Bacteria</taxon>
        <taxon>Bacillati</taxon>
        <taxon>Actinomycetota</taxon>
        <taxon>Actinomycetes</taxon>
        <taxon>Mycobacteriales</taxon>
        <taxon>Mycobacteriaceae</taxon>
        <taxon>Mycolicibacter</taxon>
    </lineage>
</organism>
<dbReference type="RefSeq" id="WP_085130052.1">
    <property type="nucleotide sequence ID" value="NZ_LQOT01000069.1"/>
</dbReference>
<dbReference type="Proteomes" id="UP000193465">
    <property type="component" value="Unassembled WGS sequence"/>
</dbReference>
<dbReference type="InterPro" id="IPR050740">
    <property type="entry name" value="Aldehyde_DH_Superfamily"/>
</dbReference>
<dbReference type="InterPro" id="IPR016162">
    <property type="entry name" value="Ald_DH_N"/>
</dbReference>
<evidence type="ECO:0000256" key="1">
    <source>
        <dbReference type="ARBA" id="ARBA00009986"/>
    </source>
</evidence>
<dbReference type="CDD" id="cd07103">
    <property type="entry name" value="ALDH_F5_SSADH_GabD"/>
    <property type="match status" value="1"/>
</dbReference>
<dbReference type="FunFam" id="3.40.309.10:FF:000004">
    <property type="entry name" value="Succinate-semialdehyde dehydrogenase I"/>
    <property type="match status" value="1"/>
</dbReference>
<dbReference type="PANTHER" id="PTHR43353">
    <property type="entry name" value="SUCCINATE-SEMIALDEHYDE DEHYDROGENASE, MITOCHONDRIAL"/>
    <property type="match status" value="1"/>
</dbReference>
<gene>
    <name evidence="6" type="ORF">AWC02_17925</name>
</gene>
<dbReference type="STRING" id="188915.AWC02_17925"/>
<evidence type="ECO:0000313" key="6">
    <source>
        <dbReference type="EMBL" id="ORV41287.1"/>
    </source>
</evidence>
<dbReference type="Gene3D" id="3.40.309.10">
    <property type="entry name" value="Aldehyde Dehydrogenase, Chain A, domain 2"/>
    <property type="match status" value="1"/>
</dbReference>
<evidence type="ECO:0000256" key="3">
    <source>
        <dbReference type="PROSITE-ProRule" id="PRU10007"/>
    </source>
</evidence>
<comment type="similarity">
    <text evidence="1 4">Belongs to the aldehyde dehydrogenase family.</text>
</comment>
<reference evidence="6 7" key="1">
    <citation type="submission" date="2016-01" db="EMBL/GenBank/DDBJ databases">
        <title>The new phylogeny of the genus Mycobacterium.</title>
        <authorList>
            <person name="Tarcisio F."/>
            <person name="Conor M."/>
            <person name="Antonella G."/>
            <person name="Elisabetta G."/>
            <person name="Giulia F.S."/>
            <person name="Sara T."/>
            <person name="Anna F."/>
            <person name="Clotilde B."/>
            <person name="Roberto B."/>
            <person name="Veronica D.S."/>
            <person name="Fabio R."/>
            <person name="Monica P."/>
            <person name="Olivier J."/>
            <person name="Enrico T."/>
            <person name="Nicola S."/>
        </authorList>
    </citation>
    <scope>NUCLEOTIDE SEQUENCE [LARGE SCALE GENOMIC DNA]</scope>
    <source>
        <strain evidence="6 7">ATCC 27353</strain>
    </source>
</reference>
<dbReference type="Pfam" id="PF00171">
    <property type="entry name" value="Aldedh"/>
    <property type="match status" value="1"/>
</dbReference>
<name>A0A1X1T9Q4_9MYCO</name>
<evidence type="ECO:0000256" key="2">
    <source>
        <dbReference type="ARBA" id="ARBA00023002"/>
    </source>
</evidence>
<dbReference type="GO" id="GO:0004777">
    <property type="term" value="F:succinate-semialdehyde dehydrogenase (NAD+) activity"/>
    <property type="evidence" value="ECO:0007669"/>
    <property type="project" value="TreeGrafter"/>
</dbReference>
<dbReference type="FunFam" id="3.40.605.10:FF:000007">
    <property type="entry name" value="NAD/NADP-dependent betaine aldehyde dehydrogenase"/>
    <property type="match status" value="1"/>
</dbReference>
<dbReference type="PANTHER" id="PTHR43353:SF5">
    <property type="entry name" value="SUCCINATE-SEMIALDEHYDE DEHYDROGENASE, MITOCHONDRIAL"/>
    <property type="match status" value="1"/>
</dbReference>
<sequence length="481" mass="50124">METSVTWAPTELMLGGTATPAAGGGRFAVYNPATEEALVEIADAGPADAARAMDLAAATQGAWAATPARRRAEILRRAFELVEQYRDRFALLITLEMGKPLAESHAEVTYGAEFLRWFSEEAVRINGRYTAAPSGNGRILVAKQPVGPTLAITPWNFPLAMGTRKVAAAVAAGCTMIVKPAPDTPLTMLLFAEVMAEAGLPEGVLSVLPTSDAPALSGPLLADPRLRKLTFTGSTAVGKSLLAQAAGRVLRTSMELGGNAPFVVFADADVDAAVEGALAAKMRNGGEACTAANRIHVDNAVLEEFTAKLTARMAKLTLGDGTQAGVDVGPLINQRQRSKVGELVDDAVDRGATLLLGGQPVAGPGYFYPPTVLTEIPSAARLLTEEVFGPVAAIAGFDGEEAGVAAANATEFGLAAYIYTRDLDRALRVAERVESGMVGVNRGIISDPAAPFGGIRESGLGREGGSEGIEEYLETKYIALT</sequence>
<keyword evidence="2 4" id="KW-0560">Oxidoreductase</keyword>
<dbReference type="PROSITE" id="PS00687">
    <property type="entry name" value="ALDEHYDE_DEHYDR_GLU"/>
    <property type="match status" value="1"/>
</dbReference>
<dbReference type="InterPro" id="IPR015590">
    <property type="entry name" value="Aldehyde_DH_dom"/>
</dbReference>